<organism evidence="1 2">
    <name type="scientific">Idiomarina xiamenensis 10-D-4</name>
    <dbReference type="NCBI Taxonomy" id="740709"/>
    <lineage>
        <taxon>Bacteria</taxon>
        <taxon>Pseudomonadati</taxon>
        <taxon>Pseudomonadota</taxon>
        <taxon>Gammaproteobacteria</taxon>
        <taxon>Alteromonadales</taxon>
        <taxon>Idiomarinaceae</taxon>
        <taxon>Idiomarina</taxon>
    </lineage>
</organism>
<evidence type="ECO:0000313" key="1">
    <source>
        <dbReference type="EMBL" id="EKE83736.1"/>
    </source>
</evidence>
<name>K2JJY4_9GAMM</name>
<dbReference type="PROSITE" id="PS51257">
    <property type="entry name" value="PROKAR_LIPOPROTEIN"/>
    <property type="match status" value="1"/>
</dbReference>
<protein>
    <submittedName>
        <fullName evidence="1">Uncharacterized protein</fullName>
    </submittedName>
</protein>
<keyword evidence="2" id="KW-1185">Reference proteome</keyword>
<reference evidence="1 2" key="1">
    <citation type="journal article" date="2012" name="J. Bacteriol.">
        <title>Genome Sequence of Idiomarina xiamenensis Type Strain 10-D-4.</title>
        <authorList>
            <person name="Lai Q."/>
            <person name="Wang L."/>
            <person name="Wang W."/>
            <person name="Shao Z."/>
        </authorList>
    </citation>
    <scope>NUCLEOTIDE SEQUENCE [LARGE SCALE GENOMIC DNA]</scope>
    <source>
        <strain evidence="1 2">10-D-4</strain>
    </source>
</reference>
<gene>
    <name evidence="1" type="ORF">A10D4_07805</name>
</gene>
<sequence>MSRWFTRPKTKKASAMEALDVVCCYAHAILASCGKQKRKTKNSEVFAYSYFQHACNCLNRQEKTAHRAVFIVAVVALNGNLP</sequence>
<proteinExistence type="predicted"/>
<accession>K2JJY4</accession>
<comment type="caution">
    <text evidence="1">The sequence shown here is derived from an EMBL/GenBank/DDBJ whole genome shotgun (WGS) entry which is preliminary data.</text>
</comment>
<dbReference type="AlphaFoldDB" id="K2JJY4"/>
<evidence type="ECO:0000313" key="2">
    <source>
        <dbReference type="Proteomes" id="UP000014115"/>
    </source>
</evidence>
<dbReference type="EMBL" id="AMRG01000008">
    <property type="protein sequence ID" value="EKE83736.1"/>
    <property type="molecule type" value="Genomic_DNA"/>
</dbReference>
<dbReference type="Proteomes" id="UP000014115">
    <property type="component" value="Unassembled WGS sequence"/>
</dbReference>